<dbReference type="AlphaFoldDB" id="A0A1I5X611"/>
<dbReference type="Proteomes" id="UP000199137">
    <property type="component" value="Unassembled WGS sequence"/>
</dbReference>
<proteinExistence type="predicted"/>
<feature type="region of interest" description="Disordered" evidence="1">
    <location>
        <begin position="106"/>
        <end position="214"/>
    </location>
</feature>
<reference evidence="2 3" key="1">
    <citation type="submission" date="2016-10" db="EMBL/GenBank/DDBJ databases">
        <authorList>
            <person name="de Groot N.N."/>
        </authorList>
    </citation>
    <scope>NUCLEOTIDE SEQUENCE [LARGE SCALE GENOMIC DNA]</scope>
    <source>
        <strain evidence="2 3">DSM 44637</strain>
    </source>
</reference>
<feature type="compositionally biased region" description="Polar residues" evidence="1">
    <location>
        <begin position="204"/>
        <end position="214"/>
    </location>
</feature>
<evidence type="ECO:0000313" key="2">
    <source>
        <dbReference type="EMBL" id="SFQ27412.1"/>
    </source>
</evidence>
<gene>
    <name evidence="2" type="ORF">SAMN05421854_11052</name>
</gene>
<feature type="compositionally biased region" description="Pro residues" evidence="1">
    <location>
        <begin position="180"/>
        <end position="199"/>
    </location>
</feature>
<evidence type="ECO:0000256" key="1">
    <source>
        <dbReference type="SAM" id="MobiDB-lite"/>
    </source>
</evidence>
<evidence type="ECO:0000313" key="3">
    <source>
        <dbReference type="Proteomes" id="UP000199137"/>
    </source>
</evidence>
<name>A0A1I5X611_9PSEU</name>
<sequence length="214" mass="22407">MSRWLEQVHAAAAAPAELGDQVVAAHATVFTAELTAGERALDAGRTDEAAAHWRVAAALDDSVFDEASGEKPVALRLIELYLRVRKPLLALAWCAIAADAGAPVDQVQPLTKSSPRVGETPDSATAPDARNNTALRPCARTGCVRTPPGRASSPGLDGPGGWDPGDSAAGTTRGQEPKPPDPAPGPRAPIVPRNPPRPYPAVLTWQSTRTRCRP</sequence>
<organism evidence="2 3">
    <name type="scientific">Amycolatopsis rubida</name>
    <dbReference type="NCBI Taxonomy" id="112413"/>
    <lineage>
        <taxon>Bacteria</taxon>
        <taxon>Bacillati</taxon>
        <taxon>Actinomycetota</taxon>
        <taxon>Actinomycetes</taxon>
        <taxon>Pseudonocardiales</taxon>
        <taxon>Pseudonocardiaceae</taxon>
        <taxon>Amycolatopsis</taxon>
    </lineage>
</organism>
<dbReference type="EMBL" id="FOWC01000010">
    <property type="protein sequence ID" value="SFQ27412.1"/>
    <property type="molecule type" value="Genomic_DNA"/>
</dbReference>
<protein>
    <submittedName>
        <fullName evidence="2">Uncharacterized protein</fullName>
    </submittedName>
</protein>
<accession>A0A1I5X611</accession>
<dbReference type="RefSeq" id="WP_093575616.1">
    <property type="nucleotide sequence ID" value="NZ_FOWC01000010.1"/>
</dbReference>